<proteinExistence type="predicted"/>
<name>A0A3D9C0S0_9FLAO</name>
<reference evidence="2" key="1">
    <citation type="submission" date="2018-06" db="EMBL/GenBank/DDBJ databases">
        <authorList>
            <person name="Lum Nde A."/>
            <person name="Hugo C."/>
        </authorList>
    </citation>
    <scope>NUCLEOTIDE SEQUENCE [LARGE SCALE GENOMIC DNA]</scope>
    <source>
        <strain evidence="2">1_F178</strain>
    </source>
</reference>
<sequence length="889" mass="101787">MASYINTPVSLSTGVPDISLPLFSLPTGNQNLNLSVILSYHVYNDGPNKRGTEVGIGWSMIKGGVISKENVNDPDEKYQDASKYDYKKNKFDDIYYYNFPGNSGKFKIVRDTINNTFTVNNISVNNLKIEYTRDSNPATLILNSFTITDTKGFKYVFSDYSIARFDVRYSSGFNYRSAFYLTKIIDESNTEIANFTYEKKSKYGGYQSLVLLYQYCKLETISTRYGKITFENVFDQDVETFDKNEDPYKIKTISQWDKSSHLISKYSFDYWNSNLKYLTKLDKSLKEIEKRTFDYSSESINNYGPLSNPNQFGDYVCTDTRPINPKYFVSALKSMTLPEGGQVEYNFEAGEIYANKVNSQLSDDYIGEPNHQYLKVVDSINFDTHTTRNYTFQVPKKKMYRVIFNADETYVIKNMHGDIIIPPTYELFNSAGQKLVEYQKRCPWIENYDLPTGTYTIKISGNGNGSLTNYAVFNTDGPIRNSYYVKIPRIKSIKYYDANKIVKKTITYNYDLFTDSNSSSGKMFYNETCTHGEDIDYDDRYIIYTNVKEIYGEPSSNLGYTKHYFKTLDDYILNNQSWYRPYYNMVSSGVKVKMETFNKQNQLLSDENMDNVFDEISGVDEYMVCGGYKSRASWLKSSKTVSNTYYSNGTKLQNISEFTFNPSNFQLSAMKETAPDGKITEKKIQYAGDLNNIRLINANMTSVPLQTEVKVNGILVDKTETKYDAASSLYPSSVTSFNTQNQNQVTEGYMEQYDDKGNLLQARGKDNVPVTTIWGYYQTYPIAKIEGLSFNQVSVLQSVIAAVSASNADADNPDNEAVLLQALENMRKDPALKDYVMTASTYDPMIGVTNSISPNGMKTTYVYDAFNRLIKIMDGNGKTVNEYQYNYRH</sequence>
<dbReference type="AlphaFoldDB" id="A0A3D9C0S0"/>
<evidence type="ECO:0008006" key="3">
    <source>
        <dbReference type="Google" id="ProtNLM"/>
    </source>
</evidence>
<evidence type="ECO:0000313" key="1">
    <source>
        <dbReference type="EMBL" id="REC59081.1"/>
    </source>
</evidence>
<organism evidence="1 2">
    <name type="scientific">Chryseobacterium pennae</name>
    <dbReference type="NCBI Taxonomy" id="2258962"/>
    <lineage>
        <taxon>Bacteria</taxon>
        <taxon>Pseudomonadati</taxon>
        <taxon>Bacteroidota</taxon>
        <taxon>Flavobacteriia</taxon>
        <taxon>Flavobacteriales</taxon>
        <taxon>Weeksellaceae</taxon>
        <taxon>Chryseobacterium group</taxon>
        <taxon>Chryseobacterium</taxon>
    </lineage>
</organism>
<evidence type="ECO:0000313" key="2">
    <source>
        <dbReference type="Proteomes" id="UP000256686"/>
    </source>
</evidence>
<comment type="caution">
    <text evidence="1">The sequence shown here is derived from an EMBL/GenBank/DDBJ whole genome shotgun (WGS) entry which is preliminary data.</text>
</comment>
<protein>
    <recommendedName>
        <fullName evidence="3">YD repeat-containing protein</fullName>
    </recommendedName>
</protein>
<dbReference type="EMBL" id="QNVT01000053">
    <property type="protein sequence ID" value="REC59081.1"/>
    <property type="molecule type" value="Genomic_DNA"/>
</dbReference>
<gene>
    <name evidence="1" type="ORF">DRF65_27875</name>
</gene>
<dbReference type="Proteomes" id="UP000256686">
    <property type="component" value="Unassembled WGS sequence"/>
</dbReference>
<accession>A0A3D9C0S0</accession>
<keyword evidence="2" id="KW-1185">Reference proteome</keyword>